<keyword evidence="3" id="KW-1185">Reference proteome</keyword>
<feature type="region of interest" description="Disordered" evidence="1">
    <location>
        <begin position="100"/>
        <end position="121"/>
    </location>
</feature>
<reference evidence="2" key="1">
    <citation type="journal article" date="2020" name="Fungal Divers.">
        <title>Resolving the Mortierellaceae phylogeny through synthesis of multi-gene phylogenetics and phylogenomics.</title>
        <authorList>
            <person name="Vandepol N."/>
            <person name="Liber J."/>
            <person name="Desiro A."/>
            <person name="Na H."/>
            <person name="Kennedy M."/>
            <person name="Barry K."/>
            <person name="Grigoriev I.V."/>
            <person name="Miller A.N."/>
            <person name="O'Donnell K."/>
            <person name="Stajich J.E."/>
            <person name="Bonito G."/>
        </authorList>
    </citation>
    <scope>NUCLEOTIDE SEQUENCE</scope>
    <source>
        <strain evidence="2">NVP1</strain>
    </source>
</reference>
<evidence type="ECO:0000313" key="2">
    <source>
        <dbReference type="EMBL" id="KAF9336034.1"/>
    </source>
</evidence>
<dbReference type="EMBL" id="JAAAUY010000075">
    <property type="protein sequence ID" value="KAF9336034.1"/>
    <property type="molecule type" value="Genomic_DNA"/>
</dbReference>
<dbReference type="AlphaFoldDB" id="A0A9P5SSZ1"/>
<evidence type="ECO:0000313" key="3">
    <source>
        <dbReference type="Proteomes" id="UP000696485"/>
    </source>
</evidence>
<evidence type="ECO:0000256" key="1">
    <source>
        <dbReference type="SAM" id="MobiDB-lite"/>
    </source>
</evidence>
<gene>
    <name evidence="2" type="ORF">BG006_009925</name>
</gene>
<feature type="region of interest" description="Disordered" evidence="1">
    <location>
        <begin position="1"/>
        <end position="72"/>
    </location>
</feature>
<sequence length="259" mass="29322">MSTSPMTTETTMSSMTDNQEDATSLTLPSPPASPKTTRPFSEIEDPDMLSDKVPASTTTTTAPPPKKIRRQLQPSKVVQAVLLLRQERDYQRALRLLPQDETPATPAPSIAIPEPTMHDDRSGARVRTNVHQPKDCQDLNRLDQDMYHQEEIRQNISHEAYLGTPTADLMLGFEKQSQEATIDRATSDAQNQDSVDRANRPRIQFSEIVQVCDYDVDEAPEMSLGTTVEVSGVEMGREDKPKYHLRPRLLLRDWHWGEW</sequence>
<protein>
    <submittedName>
        <fullName evidence="2">Uncharacterized protein</fullName>
    </submittedName>
</protein>
<organism evidence="2 3">
    <name type="scientific">Podila minutissima</name>
    <dbReference type="NCBI Taxonomy" id="64525"/>
    <lineage>
        <taxon>Eukaryota</taxon>
        <taxon>Fungi</taxon>
        <taxon>Fungi incertae sedis</taxon>
        <taxon>Mucoromycota</taxon>
        <taxon>Mortierellomycotina</taxon>
        <taxon>Mortierellomycetes</taxon>
        <taxon>Mortierellales</taxon>
        <taxon>Mortierellaceae</taxon>
        <taxon>Podila</taxon>
    </lineage>
</organism>
<proteinExistence type="predicted"/>
<comment type="caution">
    <text evidence="2">The sequence shown here is derived from an EMBL/GenBank/DDBJ whole genome shotgun (WGS) entry which is preliminary data.</text>
</comment>
<accession>A0A9P5SSZ1</accession>
<name>A0A9P5SSZ1_9FUNG</name>
<feature type="compositionally biased region" description="Low complexity" evidence="1">
    <location>
        <begin position="101"/>
        <end position="115"/>
    </location>
</feature>
<dbReference type="Proteomes" id="UP000696485">
    <property type="component" value="Unassembled WGS sequence"/>
</dbReference>
<feature type="compositionally biased region" description="Low complexity" evidence="1">
    <location>
        <begin position="1"/>
        <end position="27"/>
    </location>
</feature>